<keyword evidence="5 10" id="KW-0378">Hydrolase</keyword>
<dbReference type="NCBIfam" id="TIGR00763">
    <property type="entry name" value="lon"/>
    <property type="match status" value="1"/>
</dbReference>
<accession>A0A0G0BL28</accession>
<evidence type="ECO:0000256" key="5">
    <source>
        <dbReference type="ARBA" id="ARBA00022801"/>
    </source>
</evidence>
<comment type="function">
    <text evidence="10">ATP-dependent serine protease that mediates the selective degradation of mutant and abnormal proteins as well as certain short-lived regulatory proteins. Required for cellular homeostasis and for survival from DNA damage and developmental changes induced by stress. Degrades polypeptides processively to yield small peptide fragments that are 5 to 10 amino acids long. Binds to DNA in a double-stranded, site-specific manner.</text>
</comment>
<dbReference type="SUPFAM" id="SSF54211">
    <property type="entry name" value="Ribosomal protein S5 domain 2-like"/>
    <property type="match status" value="1"/>
</dbReference>
<dbReference type="HAMAP" id="MF_01973">
    <property type="entry name" value="lon_bact"/>
    <property type="match status" value="1"/>
</dbReference>
<evidence type="ECO:0000256" key="9">
    <source>
        <dbReference type="ARBA" id="ARBA00050665"/>
    </source>
</evidence>
<dbReference type="InterPro" id="IPR046336">
    <property type="entry name" value="Lon_prtase_N_sf"/>
</dbReference>
<evidence type="ECO:0000256" key="1">
    <source>
        <dbReference type="ARBA" id="ARBA00004496"/>
    </source>
</evidence>
<evidence type="ECO:0000313" key="19">
    <source>
        <dbReference type="Proteomes" id="UP000034581"/>
    </source>
</evidence>
<dbReference type="PANTHER" id="PTHR10046">
    <property type="entry name" value="ATP DEPENDENT LON PROTEASE FAMILY MEMBER"/>
    <property type="match status" value="1"/>
</dbReference>
<dbReference type="Gene3D" id="2.30.130.40">
    <property type="entry name" value="LON domain-like"/>
    <property type="match status" value="1"/>
</dbReference>
<dbReference type="InterPro" id="IPR027543">
    <property type="entry name" value="Lon_bac"/>
</dbReference>
<dbReference type="InterPro" id="IPR014721">
    <property type="entry name" value="Ribsml_uS5_D2-typ_fold_subgr"/>
</dbReference>
<evidence type="ECO:0000256" key="11">
    <source>
        <dbReference type="PIRNR" id="PIRNR001174"/>
    </source>
</evidence>
<evidence type="ECO:0000256" key="15">
    <source>
        <dbReference type="RuleBase" id="RU000591"/>
    </source>
</evidence>
<evidence type="ECO:0000313" key="18">
    <source>
        <dbReference type="EMBL" id="KKP70189.1"/>
    </source>
</evidence>
<dbReference type="SMART" id="SM00382">
    <property type="entry name" value="AAA"/>
    <property type="match status" value="1"/>
</dbReference>
<feature type="domain" description="Lon N-terminal" evidence="17">
    <location>
        <begin position="16"/>
        <end position="208"/>
    </location>
</feature>
<dbReference type="InterPro" id="IPR004815">
    <property type="entry name" value="Lon_bac/euk-typ"/>
</dbReference>
<evidence type="ECO:0000256" key="10">
    <source>
        <dbReference type="HAMAP-Rule" id="MF_01973"/>
    </source>
</evidence>
<dbReference type="InterPro" id="IPR008268">
    <property type="entry name" value="Peptidase_S16_AS"/>
</dbReference>
<dbReference type="Gene3D" id="1.20.58.1480">
    <property type="match status" value="1"/>
</dbReference>
<dbReference type="Pfam" id="PF05362">
    <property type="entry name" value="Lon_C"/>
    <property type="match status" value="1"/>
</dbReference>
<keyword evidence="3 10" id="KW-0645">Protease</keyword>
<comment type="catalytic activity">
    <reaction evidence="9 10 11 14">
        <text>Hydrolysis of proteins in presence of ATP.</text>
        <dbReference type="EC" id="3.4.21.53"/>
    </reaction>
</comment>
<dbReference type="Pfam" id="PF00004">
    <property type="entry name" value="AAA"/>
    <property type="match status" value="1"/>
</dbReference>
<evidence type="ECO:0000256" key="7">
    <source>
        <dbReference type="ARBA" id="ARBA00022840"/>
    </source>
</evidence>
<dbReference type="InterPro" id="IPR008269">
    <property type="entry name" value="Lon_proteolytic"/>
</dbReference>
<dbReference type="PATRIC" id="fig|1618350.3.peg.105"/>
<keyword evidence="8 10" id="KW-0346">Stress response</keyword>
<dbReference type="PROSITE" id="PS51786">
    <property type="entry name" value="LON_PROTEOLYTIC"/>
    <property type="match status" value="1"/>
</dbReference>
<dbReference type="Pfam" id="PF02190">
    <property type="entry name" value="LON_substr_bdg"/>
    <property type="match status" value="1"/>
</dbReference>
<dbReference type="PROSITE" id="PS01046">
    <property type="entry name" value="LON_SER"/>
    <property type="match status" value="1"/>
</dbReference>
<evidence type="ECO:0000256" key="2">
    <source>
        <dbReference type="ARBA" id="ARBA00022490"/>
    </source>
</evidence>
<feature type="active site" evidence="10 12">
    <location>
        <position position="682"/>
    </location>
</feature>
<dbReference type="InterPro" id="IPR027417">
    <property type="entry name" value="P-loop_NTPase"/>
</dbReference>
<dbReference type="InterPro" id="IPR027065">
    <property type="entry name" value="Lon_Prtase"/>
</dbReference>
<dbReference type="GO" id="GO:0005737">
    <property type="term" value="C:cytoplasm"/>
    <property type="evidence" value="ECO:0007669"/>
    <property type="project" value="UniProtKB-SubCell"/>
</dbReference>
<gene>
    <name evidence="10" type="primary">lon</name>
    <name evidence="18" type="ORF">UR67_C0001G0098</name>
</gene>
<dbReference type="AlphaFoldDB" id="A0A0G0BL28"/>
<evidence type="ECO:0000256" key="6">
    <source>
        <dbReference type="ARBA" id="ARBA00022825"/>
    </source>
</evidence>
<dbReference type="SUPFAM" id="SSF52540">
    <property type="entry name" value="P-loop containing nucleoside triphosphate hydrolases"/>
    <property type="match status" value="1"/>
</dbReference>
<comment type="subunit">
    <text evidence="10 11">Homohexamer. Organized in a ring with a central cavity.</text>
</comment>
<protein>
    <recommendedName>
        <fullName evidence="10 11">Lon protease</fullName>
        <ecNumber evidence="10 11">3.4.21.53</ecNumber>
    </recommendedName>
    <alternativeName>
        <fullName evidence="10">ATP-dependent protease La</fullName>
    </alternativeName>
</protein>
<organism evidence="18 19">
    <name type="scientific">candidate division CPR3 bacterium GW2011_GWF2_35_18</name>
    <dbReference type="NCBI Taxonomy" id="1618350"/>
    <lineage>
        <taxon>Bacteria</taxon>
        <taxon>Bacteria division CPR3</taxon>
    </lineage>
</organism>
<evidence type="ECO:0000259" key="16">
    <source>
        <dbReference type="PROSITE" id="PS51786"/>
    </source>
</evidence>
<dbReference type="PROSITE" id="PS51787">
    <property type="entry name" value="LON_N"/>
    <property type="match status" value="1"/>
</dbReference>
<dbReference type="Pfam" id="PF22667">
    <property type="entry name" value="Lon_lid"/>
    <property type="match status" value="1"/>
</dbReference>
<sequence length="776" mass="87388">MTDILSSLKKKNFNEYPLIPLRNVIIFPKVLFPLTLGRNYSVNALTEAQKHGGYIVFSAQQDASVENPTNKQIYQVGTLAVVRQVFNETKETRILVEGLKRVKIHKFTQTKPFYKVEVENVEEVIQYSQEIEALKAAVLSQFKKAVTLGKSVPMEALINILSVDDTHSLADLIAGSLDLKLIDKQKILEQVETKVKLDIINDILGKELSVLRLGKKLESKAHQELSKMQKEVILREQMKTIQKELGDEEDENEVETLRKKISALKMPEEAKEKVVKDLNRFEKMSSMNPESSYLRAYLETIVDLPWSKKTKDQIDLKKAEAILDEDHYGLERVKERILEYLAVNKLVGKMRGSILCFVGPPGTGKTSIGKSIAKALNRKFVKMSLGGIKDEAEIRGHRRTYVGALPGRIIQSIQQVKSSNPVFMLDEIDKVGNDYRGDPSSALLEALDPEQNHAFSDHYLEVPFDLSDVMFITTANILDTIPPALRDRMEVIRYSGYTEEEKYHIAKKYLLPRLLKSHGLNKRKIKIEEKALRRIIRNYTREAGVRNFERELSSILRKLARKIAENKKISPTVNEKQIEEILGPRKFSAWLKEEADETGVATGLAWTEAGGDILAIESTYYPGKGGLIITGQLGDVMKESAQAALSYVKSKSKELKIDPKLFKVNDLHIHVPEGAIPKDGPSAGVTMTTSLVSLYTGKKVRKDIGMTGEITLRGKVLEIGGVKEKVLAAHRAGLKKIIMPADNQKDLEKDVPAEVRKQLKFVFVKRVDEVLKEALV</sequence>
<dbReference type="Gene3D" id="3.40.50.300">
    <property type="entry name" value="P-loop containing nucleotide triphosphate hydrolases"/>
    <property type="match status" value="1"/>
</dbReference>
<dbReference type="InterPro" id="IPR020568">
    <property type="entry name" value="Ribosomal_Su5_D2-typ_SF"/>
</dbReference>
<dbReference type="Proteomes" id="UP000034581">
    <property type="component" value="Unassembled WGS sequence"/>
</dbReference>
<keyword evidence="4 10" id="KW-0547">Nucleotide-binding</keyword>
<dbReference type="InterPro" id="IPR003111">
    <property type="entry name" value="Lon_prtase_N"/>
</dbReference>
<dbReference type="InterPro" id="IPR054594">
    <property type="entry name" value="Lon_lid"/>
</dbReference>
<keyword evidence="6 10" id="KW-0720">Serine protease</keyword>
<evidence type="ECO:0000256" key="3">
    <source>
        <dbReference type="ARBA" id="ARBA00022670"/>
    </source>
</evidence>
<keyword evidence="2 10" id="KW-0963">Cytoplasm</keyword>
<comment type="caution">
    <text evidence="18">The sequence shown here is derived from an EMBL/GenBank/DDBJ whole genome shotgun (WGS) entry which is preliminary data.</text>
</comment>
<evidence type="ECO:0000256" key="12">
    <source>
        <dbReference type="PIRSR" id="PIRSR001174-1"/>
    </source>
</evidence>
<dbReference type="EC" id="3.4.21.53" evidence="10 11"/>
<keyword evidence="7 10" id="KW-0067">ATP-binding</keyword>
<evidence type="ECO:0000256" key="4">
    <source>
        <dbReference type="ARBA" id="ARBA00022741"/>
    </source>
</evidence>
<feature type="active site" evidence="10 12">
    <location>
        <position position="725"/>
    </location>
</feature>
<dbReference type="InterPro" id="IPR015947">
    <property type="entry name" value="PUA-like_sf"/>
</dbReference>
<comment type="subcellular location">
    <subcellularLocation>
        <location evidence="1 10 11">Cytoplasm</location>
    </subcellularLocation>
</comment>
<dbReference type="PIRSF" id="PIRSF001174">
    <property type="entry name" value="Lon_proteas"/>
    <property type="match status" value="1"/>
</dbReference>
<dbReference type="GO" id="GO:0004176">
    <property type="term" value="F:ATP-dependent peptidase activity"/>
    <property type="evidence" value="ECO:0007669"/>
    <property type="project" value="UniProtKB-UniRule"/>
</dbReference>
<dbReference type="GO" id="GO:0005524">
    <property type="term" value="F:ATP binding"/>
    <property type="evidence" value="ECO:0007669"/>
    <property type="project" value="UniProtKB-UniRule"/>
</dbReference>
<name>A0A0G0BL28_UNCC3</name>
<dbReference type="SMART" id="SM00464">
    <property type="entry name" value="LON"/>
    <property type="match status" value="1"/>
</dbReference>
<dbReference type="Gene3D" id="1.10.8.60">
    <property type="match status" value="1"/>
</dbReference>
<dbReference type="InterPro" id="IPR003959">
    <property type="entry name" value="ATPase_AAA_core"/>
</dbReference>
<dbReference type="GO" id="GO:0004252">
    <property type="term" value="F:serine-type endopeptidase activity"/>
    <property type="evidence" value="ECO:0007669"/>
    <property type="project" value="UniProtKB-UniRule"/>
</dbReference>
<evidence type="ECO:0000256" key="13">
    <source>
        <dbReference type="PIRSR" id="PIRSR001174-2"/>
    </source>
</evidence>
<dbReference type="GO" id="GO:0043565">
    <property type="term" value="F:sequence-specific DNA binding"/>
    <property type="evidence" value="ECO:0007669"/>
    <property type="project" value="UniProtKB-UniRule"/>
</dbReference>
<evidence type="ECO:0000256" key="14">
    <source>
        <dbReference type="PROSITE-ProRule" id="PRU01122"/>
    </source>
</evidence>
<dbReference type="Gene3D" id="3.30.230.10">
    <property type="match status" value="1"/>
</dbReference>
<dbReference type="STRING" id="1618350.UR67_C0001G0098"/>
<dbReference type="FunFam" id="3.40.50.300:FF:000021">
    <property type="entry name" value="Lon protease homolog"/>
    <property type="match status" value="1"/>
</dbReference>
<dbReference type="GO" id="GO:0006515">
    <property type="term" value="P:protein quality control for misfolded or incompletely synthesized proteins"/>
    <property type="evidence" value="ECO:0007669"/>
    <property type="project" value="UniProtKB-UniRule"/>
</dbReference>
<feature type="domain" description="Lon proteolytic" evidence="16">
    <location>
        <begin position="595"/>
        <end position="776"/>
    </location>
</feature>
<dbReference type="GO" id="GO:0034605">
    <property type="term" value="P:cellular response to heat"/>
    <property type="evidence" value="ECO:0007669"/>
    <property type="project" value="UniProtKB-UniRule"/>
</dbReference>
<dbReference type="InterPro" id="IPR003593">
    <property type="entry name" value="AAA+_ATPase"/>
</dbReference>
<feature type="binding site" evidence="10 13">
    <location>
        <begin position="359"/>
        <end position="366"/>
    </location>
    <ligand>
        <name>ATP</name>
        <dbReference type="ChEBI" id="CHEBI:30616"/>
    </ligand>
</feature>
<evidence type="ECO:0000256" key="8">
    <source>
        <dbReference type="ARBA" id="ARBA00023016"/>
    </source>
</evidence>
<evidence type="ECO:0000259" key="17">
    <source>
        <dbReference type="PROSITE" id="PS51787"/>
    </source>
</evidence>
<dbReference type="CDD" id="cd19500">
    <property type="entry name" value="RecA-like_Lon"/>
    <property type="match status" value="1"/>
</dbReference>
<dbReference type="EMBL" id="LBQB01000001">
    <property type="protein sequence ID" value="KKP70189.1"/>
    <property type="molecule type" value="Genomic_DNA"/>
</dbReference>
<dbReference type="PRINTS" id="PR00830">
    <property type="entry name" value="ENDOLAPTASE"/>
</dbReference>
<dbReference type="GO" id="GO:0016887">
    <property type="term" value="F:ATP hydrolysis activity"/>
    <property type="evidence" value="ECO:0007669"/>
    <property type="project" value="UniProtKB-UniRule"/>
</dbReference>
<comment type="induction">
    <text evidence="10">By heat shock.</text>
</comment>
<comment type="similarity">
    <text evidence="10 11 14 15">Belongs to the peptidase S16 family.</text>
</comment>
<proteinExistence type="evidence at transcript level"/>
<dbReference type="SUPFAM" id="SSF88697">
    <property type="entry name" value="PUA domain-like"/>
    <property type="match status" value="1"/>
</dbReference>
<dbReference type="Gene3D" id="1.20.5.5270">
    <property type="match status" value="1"/>
</dbReference>
<reference evidence="18 19" key="1">
    <citation type="journal article" date="2015" name="Nature">
        <title>rRNA introns, odd ribosomes, and small enigmatic genomes across a large radiation of phyla.</title>
        <authorList>
            <person name="Brown C.T."/>
            <person name="Hug L.A."/>
            <person name="Thomas B.C."/>
            <person name="Sharon I."/>
            <person name="Castelle C.J."/>
            <person name="Singh A."/>
            <person name="Wilkins M.J."/>
            <person name="Williams K.H."/>
            <person name="Banfield J.F."/>
        </authorList>
    </citation>
    <scope>NUCLEOTIDE SEQUENCE [LARGE SCALE GENOMIC DNA]</scope>
</reference>